<feature type="transmembrane region" description="Helical" evidence="7">
    <location>
        <begin position="168"/>
        <end position="189"/>
    </location>
</feature>
<keyword evidence="4 7" id="KW-0812">Transmembrane</keyword>
<keyword evidence="2" id="KW-0813">Transport</keyword>
<protein>
    <submittedName>
        <fullName evidence="9">MFS transporter</fullName>
    </submittedName>
</protein>
<reference evidence="9 10" key="1">
    <citation type="journal article" date="2014" name="Int. J. Syst. Evol. Microbiol.">
        <title>Complete genome sequence of Corynebacterium casei LMG S-19264T (=DSM 44701T), isolated from a smear-ripened cheese.</title>
        <authorList>
            <consortium name="US DOE Joint Genome Institute (JGI-PGF)"/>
            <person name="Walter F."/>
            <person name="Albersmeier A."/>
            <person name="Kalinowski J."/>
            <person name="Ruckert C."/>
        </authorList>
    </citation>
    <scope>NUCLEOTIDE SEQUENCE [LARGE SCALE GENOMIC DNA]</scope>
    <source>
        <strain evidence="9 10">NBRC 112289</strain>
    </source>
</reference>
<accession>A0AA37UR19</accession>
<proteinExistence type="predicted"/>
<keyword evidence="10" id="KW-1185">Reference proteome</keyword>
<sequence>MFRSLRGVNYRLWFAGALISNIGAWMQRTAQDWIVLTELTDHDATAVGITMALQFGPALLLGPFAGVLVDRYAGRRVLAITQALQGVLGLALGALVLTGTAQLWMVYAFALALGTVTALDAPARQTFVSELVSTRDLPNAVALNSASFNGARLIGPAVAGVLTAVIGAGWVFLINGVSFIAVLGALWALRVGELHPTEKAPRGKGQLRAGFGYLGSRRDVLAIMVVVALVGAFTMNFPIFTSTMAAEVFGHGASEFGLLSSIVAVGSLTGALLAARRDRARLRTVLGAAAALGGSVALASAMPTFWSYAAALVPVGFFTLTLLTTANTYVQTTTPPSLRGRVMAIYMTILMGATPIGAPLIGLVADWLGPRSAMLVGGTAALLGAAVGLAWLWRGEGWWLGYDPATRWRLTVRSHEPADARDVATSEIDVVEQAATRG</sequence>
<dbReference type="Pfam" id="PF05977">
    <property type="entry name" value="MFS_3"/>
    <property type="match status" value="1"/>
</dbReference>
<dbReference type="EMBL" id="BSUL01000001">
    <property type="protein sequence ID" value="GMA29121.1"/>
    <property type="molecule type" value="Genomic_DNA"/>
</dbReference>
<evidence type="ECO:0000256" key="5">
    <source>
        <dbReference type="ARBA" id="ARBA00022989"/>
    </source>
</evidence>
<comment type="caution">
    <text evidence="9">The sequence shown here is derived from an EMBL/GenBank/DDBJ whole genome shotgun (WGS) entry which is preliminary data.</text>
</comment>
<keyword evidence="5 7" id="KW-1133">Transmembrane helix</keyword>
<feature type="transmembrane region" description="Helical" evidence="7">
    <location>
        <begin position="220"/>
        <end position="240"/>
    </location>
</feature>
<dbReference type="InterPro" id="IPR020846">
    <property type="entry name" value="MFS_dom"/>
</dbReference>
<evidence type="ECO:0000256" key="1">
    <source>
        <dbReference type="ARBA" id="ARBA00004651"/>
    </source>
</evidence>
<dbReference type="SUPFAM" id="SSF103473">
    <property type="entry name" value="MFS general substrate transporter"/>
    <property type="match status" value="1"/>
</dbReference>
<dbReference type="PANTHER" id="PTHR23513">
    <property type="entry name" value="INTEGRAL MEMBRANE EFFLUX PROTEIN-RELATED"/>
    <property type="match status" value="1"/>
</dbReference>
<dbReference type="GO" id="GO:0005886">
    <property type="term" value="C:plasma membrane"/>
    <property type="evidence" value="ECO:0007669"/>
    <property type="project" value="UniProtKB-SubCell"/>
</dbReference>
<dbReference type="GO" id="GO:0022857">
    <property type="term" value="F:transmembrane transporter activity"/>
    <property type="evidence" value="ECO:0007669"/>
    <property type="project" value="InterPro"/>
</dbReference>
<dbReference type="InterPro" id="IPR010290">
    <property type="entry name" value="TM_effector"/>
</dbReference>
<evidence type="ECO:0000259" key="8">
    <source>
        <dbReference type="PROSITE" id="PS50850"/>
    </source>
</evidence>
<dbReference type="Proteomes" id="UP001157160">
    <property type="component" value="Unassembled WGS sequence"/>
</dbReference>
<evidence type="ECO:0000313" key="10">
    <source>
        <dbReference type="Proteomes" id="UP001157160"/>
    </source>
</evidence>
<evidence type="ECO:0000256" key="2">
    <source>
        <dbReference type="ARBA" id="ARBA00022448"/>
    </source>
</evidence>
<evidence type="ECO:0000256" key="3">
    <source>
        <dbReference type="ARBA" id="ARBA00022475"/>
    </source>
</evidence>
<keyword evidence="6 7" id="KW-0472">Membrane</keyword>
<dbReference type="PANTHER" id="PTHR23513:SF11">
    <property type="entry name" value="STAPHYLOFERRIN A TRANSPORTER"/>
    <property type="match status" value="1"/>
</dbReference>
<feature type="transmembrane region" description="Helical" evidence="7">
    <location>
        <begin position="373"/>
        <end position="393"/>
    </location>
</feature>
<comment type="subcellular location">
    <subcellularLocation>
        <location evidence="1">Cell membrane</location>
        <topology evidence="1">Multi-pass membrane protein</topology>
    </subcellularLocation>
</comment>
<feature type="transmembrane region" description="Helical" evidence="7">
    <location>
        <begin position="282"/>
        <end position="302"/>
    </location>
</feature>
<keyword evidence="3" id="KW-1003">Cell membrane</keyword>
<feature type="domain" description="Major facilitator superfamily (MFS) profile" evidence="8">
    <location>
        <begin position="1"/>
        <end position="396"/>
    </location>
</feature>
<evidence type="ECO:0000256" key="4">
    <source>
        <dbReference type="ARBA" id="ARBA00022692"/>
    </source>
</evidence>
<dbReference type="InterPro" id="IPR036259">
    <property type="entry name" value="MFS_trans_sf"/>
</dbReference>
<organism evidence="9 10">
    <name type="scientific">Arenivirga flava</name>
    <dbReference type="NCBI Taxonomy" id="1930060"/>
    <lineage>
        <taxon>Bacteria</taxon>
        <taxon>Bacillati</taxon>
        <taxon>Actinomycetota</taxon>
        <taxon>Actinomycetes</taxon>
        <taxon>Micrococcales</taxon>
        <taxon>Microbacteriaceae</taxon>
        <taxon>Arenivirga</taxon>
    </lineage>
</organism>
<feature type="transmembrane region" description="Helical" evidence="7">
    <location>
        <begin position="46"/>
        <end position="65"/>
    </location>
</feature>
<feature type="transmembrane region" description="Helical" evidence="7">
    <location>
        <begin position="7"/>
        <end position="26"/>
    </location>
</feature>
<dbReference type="CDD" id="cd06173">
    <property type="entry name" value="MFS_MefA_like"/>
    <property type="match status" value="1"/>
</dbReference>
<feature type="transmembrane region" description="Helical" evidence="7">
    <location>
        <begin position="308"/>
        <end position="330"/>
    </location>
</feature>
<dbReference type="PROSITE" id="PS50850">
    <property type="entry name" value="MFS"/>
    <property type="match status" value="1"/>
</dbReference>
<dbReference type="Gene3D" id="1.20.1250.20">
    <property type="entry name" value="MFS general substrate transporter like domains"/>
    <property type="match status" value="1"/>
</dbReference>
<name>A0AA37UR19_9MICO</name>
<evidence type="ECO:0000256" key="7">
    <source>
        <dbReference type="SAM" id="Phobius"/>
    </source>
</evidence>
<evidence type="ECO:0000313" key="9">
    <source>
        <dbReference type="EMBL" id="GMA29121.1"/>
    </source>
</evidence>
<feature type="transmembrane region" description="Helical" evidence="7">
    <location>
        <begin position="256"/>
        <end position="275"/>
    </location>
</feature>
<evidence type="ECO:0000256" key="6">
    <source>
        <dbReference type="ARBA" id="ARBA00023136"/>
    </source>
</evidence>
<dbReference type="AlphaFoldDB" id="A0AA37UR19"/>
<feature type="transmembrane region" description="Helical" evidence="7">
    <location>
        <begin position="342"/>
        <end position="361"/>
    </location>
</feature>
<gene>
    <name evidence="9" type="ORF">GCM10025874_23740</name>
</gene>